<evidence type="ECO:0000313" key="1">
    <source>
        <dbReference type="EMBL" id="TYS86911.1"/>
    </source>
</evidence>
<proteinExistence type="predicted"/>
<organism evidence="1 2">
    <name type="scientific">Rossellomorea aquimaris</name>
    <dbReference type="NCBI Taxonomy" id="189382"/>
    <lineage>
        <taxon>Bacteria</taxon>
        <taxon>Bacillati</taxon>
        <taxon>Bacillota</taxon>
        <taxon>Bacilli</taxon>
        <taxon>Bacillales</taxon>
        <taxon>Bacillaceae</taxon>
        <taxon>Rossellomorea</taxon>
    </lineage>
</organism>
<dbReference type="InterPro" id="IPR012655">
    <property type="entry name" value="YrzI"/>
</dbReference>
<reference evidence="1 2" key="1">
    <citation type="submission" date="2019-08" db="EMBL/GenBank/DDBJ databases">
        <title>Bacillus genomes from the desert of Cuatro Cienegas, Coahuila.</title>
        <authorList>
            <person name="Olmedo-Alvarez G."/>
        </authorList>
    </citation>
    <scope>NUCLEOTIDE SEQUENCE [LARGE SCALE GENOMIC DNA]</scope>
    <source>
        <strain evidence="1 2">CH87b_3T</strain>
    </source>
</reference>
<comment type="caution">
    <text evidence="1">The sequence shown here is derived from an EMBL/GenBank/DDBJ whole genome shotgun (WGS) entry which is preliminary data.</text>
</comment>
<dbReference type="Pfam" id="PF09501">
    <property type="entry name" value="Bac_small_YrzI"/>
    <property type="match status" value="1"/>
</dbReference>
<dbReference type="EMBL" id="VTEZ01000002">
    <property type="protein sequence ID" value="TYS86911.1"/>
    <property type="molecule type" value="Genomic_DNA"/>
</dbReference>
<name>A0A5D4UIC1_9BACI</name>
<evidence type="ECO:0000313" key="2">
    <source>
        <dbReference type="Proteomes" id="UP000324269"/>
    </source>
</evidence>
<accession>A0A5D4UIC1</accession>
<dbReference type="OrthoDB" id="2974285at2"/>
<dbReference type="AlphaFoldDB" id="A0A5D4UIC1"/>
<gene>
    <name evidence="1" type="ORF">FZC85_07920</name>
</gene>
<protein>
    <submittedName>
        <fullName evidence="1">YrzI family small protein</fullName>
    </submittedName>
</protein>
<sequence>MWFFSMPGNSRGTLKGVIRMTLNLLFITVTFNKKQETFEEATHNETVSKSYEETKTKNQYMSQLF</sequence>
<dbReference type="Proteomes" id="UP000324269">
    <property type="component" value="Unassembled WGS sequence"/>
</dbReference>